<evidence type="ECO:0000313" key="4">
    <source>
        <dbReference type="Proteomes" id="UP001180020"/>
    </source>
</evidence>
<accession>A0AAV9EGX3</accession>
<dbReference type="Pfam" id="PF00400">
    <property type="entry name" value="WD40"/>
    <property type="match status" value="6"/>
</dbReference>
<name>A0AAV9EGX3_ACOCL</name>
<dbReference type="SUPFAM" id="SSF50978">
    <property type="entry name" value="WD40 repeat-like"/>
    <property type="match status" value="1"/>
</dbReference>
<reference evidence="3" key="1">
    <citation type="journal article" date="2023" name="Nat. Commun.">
        <title>Diploid and tetraploid genomes of Acorus and the evolution of monocots.</title>
        <authorList>
            <person name="Ma L."/>
            <person name="Liu K.W."/>
            <person name="Li Z."/>
            <person name="Hsiao Y.Y."/>
            <person name="Qi Y."/>
            <person name="Fu T."/>
            <person name="Tang G.D."/>
            <person name="Zhang D."/>
            <person name="Sun W.H."/>
            <person name="Liu D.K."/>
            <person name="Li Y."/>
            <person name="Chen G.Z."/>
            <person name="Liu X.D."/>
            <person name="Liao X.Y."/>
            <person name="Jiang Y.T."/>
            <person name="Yu X."/>
            <person name="Hao Y."/>
            <person name="Huang J."/>
            <person name="Zhao X.W."/>
            <person name="Ke S."/>
            <person name="Chen Y.Y."/>
            <person name="Wu W.L."/>
            <person name="Hsu J.L."/>
            <person name="Lin Y.F."/>
            <person name="Huang M.D."/>
            <person name="Li C.Y."/>
            <person name="Huang L."/>
            <person name="Wang Z.W."/>
            <person name="Zhao X."/>
            <person name="Zhong W.Y."/>
            <person name="Peng D.H."/>
            <person name="Ahmad S."/>
            <person name="Lan S."/>
            <person name="Zhang J.S."/>
            <person name="Tsai W.C."/>
            <person name="Van de Peer Y."/>
            <person name="Liu Z.J."/>
        </authorList>
    </citation>
    <scope>NUCLEOTIDE SEQUENCE</scope>
    <source>
        <strain evidence="3">CP</strain>
    </source>
</reference>
<reference evidence="3" key="2">
    <citation type="submission" date="2023-06" db="EMBL/GenBank/DDBJ databases">
        <authorList>
            <person name="Ma L."/>
            <person name="Liu K.-W."/>
            <person name="Li Z."/>
            <person name="Hsiao Y.-Y."/>
            <person name="Qi Y."/>
            <person name="Fu T."/>
            <person name="Tang G."/>
            <person name="Zhang D."/>
            <person name="Sun W.-H."/>
            <person name="Liu D.-K."/>
            <person name="Li Y."/>
            <person name="Chen G.-Z."/>
            <person name="Liu X.-D."/>
            <person name="Liao X.-Y."/>
            <person name="Jiang Y.-T."/>
            <person name="Yu X."/>
            <person name="Hao Y."/>
            <person name="Huang J."/>
            <person name="Zhao X.-W."/>
            <person name="Ke S."/>
            <person name="Chen Y.-Y."/>
            <person name="Wu W.-L."/>
            <person name="Hsu J.-L."/>
            <person name="Lin Y.-F."/>
            <person name="Huang M.-D."/>
            <person name="Li C.-Y."/>
            <person name="Huang L."/>
            <person name="Wang Z.-W."/>
            <person name="Zhao X."/>
            <person name="Zhong W.-Y."/>
            <person name="Peng D.-H."/>
            <person name="Ahmad S."/>
            <person name="Lan S."/>
            <person name="Zhang J.-S."/>
            <person name="Tsai W.-C."/>
            <person name="Van De Peer Y."/>
            <person name="Liu Z.-J."/>
        </authorList>
    </citation>
    <scope>NUCLEOTIDE SEQUENCE</scope>
    <source>
        <strain evidence="3">CP</strain>
        <tissue evidence="3">Leaves</tissue>
    </source>
</reference>
<comment type="caution">
    <text evidence="3">The sequence shown here is derived from an EMBL/GenBank/DDBJ whole genome shotgun (WGS) entry which is preliminary data.</text>
</comment>
<dbReference type="InterPro" id="IPR045182">
    <property type="entry name" value="JINGUBANG-like"/>
</dbReference>
<feature type="region of interest" description="Disordered" evidence="2">
    <location>
        <begin position="21"/>
        <end position="44"/>
    </location>
</feature>
<evidence type="ECO:0000256" key="1">
    <source>
        <dbReference type="PROSITE-ProRule" id="PRU00221"/>
    </source>
</evidence>
<dbReference type="Proteomes" id="UP001180020">
    <property type="component" value="Unassembled WGS sequence"/>
</dbReference>
<dbReference type="EMBL" id="JAUJYO010000006">
    <property type="protein sequence ID" value="KAK1312951.1"/>
    <property type="molecule type" value="Genomic_DNA"/>
</dbReference>
<dbReference type="PANTHER" id="PTHR22844:SF199">
    <property type="entry name" value="F21J9.19"/>
    <property type="match status" value="1"/>
</dbReference>
<dbReference type="PROSITE" id="PS50294">
    <property type="entry name" value="WD_REPEATS_REGION"/>
    <property type="match status" value="2"/>
</dbReference>
<protein>
    <submittedName>
        <fullName evidence="3">Uncharacterized protein</fullName>
    </submittedName>
</protein>
<feature type="repeat" description="WD" evidence="1">
    <location>
        <begin position="224"/>
        <end position="264"/>
    </location>
</feature>
<dbReference type="InterPro" id="IPR001680">
    <property type="entry name" value="WD40_rpt"/>
</dbReference>
<dbReference type="InterPro" id="IPR036322">
    <property type="entry name" value="WD40_repeat_dom_sf"/>
</dbReference>
<feature type="repeat" description="WD" evidence="1">
    <location>
        <begin position="269"/>
        <end position="301"/>
    </location>
</feature>
<feature type="compositionally biased region" description="Low complexity" evidence="2">
    <location>
        <begin position="33"/>
        <end position="44"/>
    </location>
</feature>
<evidence type="ECO:0000313" key="3">
    <source>
        <dbReference type="EMBL" id="KAK1312951.1"/>
    </source>
</evidence>
<keyword evidence="4" id="KW-1185">Reference proteome</keyword>
<dbReference type="AlphaFoldDB" id="A0AAV9EGX3"/>
<dbReference type="Gene3D" id="2.130.10.10">
    <property type="entry name" value="YVTN repeat-like/Quinoprotein amine dehydrogenase"/>
    <property type="match status" value="2"/>
</dbReference>
<sequence>MSLRTCLSFCSTSTDDSTLLPIPTRHVSNTDPTTTSSSSSSSLHSALTFPTLQTLQTPQPTPLYPHKLLSTTQTSHHLPITSLALSIDHRLLYIATTSAVSAVDSLSLHPLSSLPTPSSAGAVKSLSFDSRLRLFTAHQDGRIRVWSSPHHRPLASLPTLPDRLRRLPLPKNYVRVRRHRRRLWIEHADAVSAVTVSGNLIYSVSWDKTLKIWRTSDLRCVESVAAHDDAVNAVAVAGDGTVYTASADRRVRVWSPDRESRRHVLIATLEKHKSSVNALALSEDGRILYSGACDRSILVWEREESADHMVVRGALRGHTGAILCLMNVGDLFFSGSADRTVRMWRRGGGQYCCMGVLEGHVRGVKALVAFREGEDTWRVCSGDLDGEVRVWKVWVSGGEICGVSSNNKDCCDNGTNKR</sequence>
<proteinExistence type="predicted"/>
<dbReference type="PANTHER" id="PTHR22844">
    <property type="entry name" value="F-BOX AND WD40 DOMAIN PROTEIN"/>
    <property type="match status" value="1"/>
</dbReference>
<dbReference type="SMART" id="SM00320">
    <property type="entry name" value="WD40"/>
    <property type="match status" value="7"/>
</dbReference>
<evidence type="ECO:0000256" key="2">
    <source>
        <dbReference type="SAM" id="MobiDB-lite"/>
    </source>
</evidence>
<keyword evidence="1" id="KW-0853">WD repeat</keyword>
<feature type="repeat" description="WD" evidence="1">
    <location>
        <begin position="315"/>
        <end position="344"/>
    </location>
</feature>
<dbReference type="FunFam" id="2.130.10.10:FF:000775">
    <property type="entry name" value="BnaA09g28200D protein"/>
    <property type="match status" value="1"/>
</dbReference>
<feature type="repeat" description="WD" evidence="1">
    <location>
        <begin position="184"/>
        <end position="223"/>
    </location>
</feature>
<dbReference type="PROSITE" id="PS50082">
    <property type="entry name" value="WD_REPEATS_2"/>
    <property type="match status" value="4"/>
</dbReference>
<dbReference type="InterPro" id="IPR015943">
    <property type="entry name" value="WD40/YVTN_repeat-like_dom_sf"/>
</dbReference>
<organism evidence="3 4">
    <name type="scientific">Acorus calamus</name>
    <name type="common">Sweet flag</name>
    <dbReference type="NCBI Taxonomy" id="4465"/>
    <lineage>
        <taxon>Eukaryota</taxon>
        <taxon>Viridiplantae</taxon>
        <taxon>Streptophyta</taxon>
        <taxon>Embryophyta</taxon>
        <taxon>Tracheophyta</taxon>
        <taxon>Spermatophyta</taxon>
        <taxon>Magnoliopsida</taxon>
        <taxon>Liliopsida</taxon>
        <taxon>Acoraceae</taxon>
        <taxon>Acorus</taxon>
    </lineage>
</organism>
<gene>
    <name evidence="3" type="ORF">QJS10_CPA06g01255</name>
</gene>